<gene>
    <name evidence="2" type="ORF">AsFPU1_1994</name>
</gene>
<dbReference type="EMBL" id="BDQK01000009">
    <property type="protein sequence ID" value="GBF80590.1"/>
    <property type="molecule type" value="Genomic_DNA"/>
</dbReference>
<keyword evidence="3" id="KW-1185">Reference proteome</keyword>
<reference evidence="3" key="1">
    <citation type="submission" date="2017-05" db="EMBL/GenBank/DDBJ databases">
        <title>Physiological properties and genetic analysis related to exopolysaccharide production of fresh-water unicellular cyanobacterium Aphanothece sacrum, Suizenji Nori, that has been cultured as a food source in Japan.</title>
        <authorList>
            <person name="Kanesaki Y."/>
            <person name="Yoshikawa S."/>
            <person name="Ohki K."/>
        </authorList>
    </citation>
    <scope>NUCLEOTIDE SEQUENCE [LARGE SCALE GENOMIC DNA]</scope>
    <source>
        <strain evidence="3">FPU1</strain>
    </source>
</reference>
<comment type="caution">
    <text evidence="2">The sequence shown here is derived from an EMBL/GenBank/DDBJ whole genome shotgun (WGS) entry which is preliminary data.</text>
</comment>
<keyword evidence="1" id="KW-1133">Transmembrane helix</keyword>
<dbReference type="RefSeq" id="WP_124972380.1">
    <property type="nucleotide sequence ID" value="NZ_BDQK01000009.1"/>
</dbReference>
<sequence length="79" mass="9066">MDNNRFKPPKTYNIQISLIHITWPKYITNRATITIMSIMLGLPLSLFLWTYFLDHLLNLANSTVLINPPPSQSTAQPPK</sequence>
<evidence type="ECO:0000313" key="3">
    <source>
        <dbReference type="Proteomes" id="UP000287247"/>
    </source>
</evidence>
<feature type="transmembrane region" description="Helical" evidence="1">
    <location>
        <begin position="31"/>
        <end position="52"/>
    </location>
</feature>
<keyword evidence="1" id="KW-0472">Membrane</keyword>
<accession>A0A401IHB2</accession>
<name>A0A401IHB2_APHSA</name>
<keyword evidence="1" id="KW-0812">Transmembrane</keyword>
<protein>
    <submittedName>
        <fullName evidence="2">Uncharacterized protein</fullName>
    </submittedName>
</protein>
<dbReference type="Proteomes" id="UP000287247">
    <property type="component" value="Unassembled WGS sequence"/>
</dbReference>
<evidence type="ECO:0000313" key="2">
    <source>
        <dbReference type="EMBL" id="GBF80590.1"/>
    </source>
</evidence>
<organism evidence="2 3">
    <name type="scientific">Aphanothece sacrum FPU1</name>
    <dbReference type="NCBI Taxonomy" id="1920663"/>
    <lineage>
        <taxon>Bacteria</taxon>
        <taxon>Bacillati</taxon>
        <taxon>Cyanobacteriota</taxon>
        <taxon>Cyanophyceae</taxon>
        <taxon>Oscillatoriophycideae</taxon>
        <taxon>Chroococcales</taxon>
        <taxon>Aphanothecaceae</taxon>
        <taxon>Aphanothece</taxon>
    </lineage>
</organism>
<evidence type="ECO:0000256" key="1">
    <source>
        <dbReference type="SAM" id="Phobius"/>
    </source>
</evidence>
<proteinExistence type="predicted"/>
<dbReference type="AlphaFoldDB" id="A0A401IHB2"/>